<dbReference type="SMART" id="SM00847">
    <property type="entry name" value="HA2"/>
    <property type="match status" value="1"/>
</dbReference>
<evidence type="ECO:0000256" key="1">
    <source>
        <dbReference type="ARBA" id="ARBA00008792"/>
    </source>
</evidence>
<reference evidence="12" key="1">
    <citation type="submission" date="2017-03" db="EMBL/GenBank/DDBJ databases">
        <title>Genomes of endolithic fungi from Antarctica.</title>
        <authorList>
            <person name="Coleine C."/>
            <person name="Masonjones S."/>
            <person name="Stajich J.E."/>
        </authorList>
    </citation>
    <scope>NUCLEOTIDE SEQUENCE [LARGE SCALE GENOMIC DNA]</scope>
    <source>
        <strain evidence="12">CCFEE 5527</strain>
    </source>
</reference>
<dbReference type="SMART" id="SM00490">
    <property type="entry name" value="HELICc"/>
    <property type="match status" value="1"/>
</dbReference>
<dbReference type="EMBL" id="NAJO01000039">
    <property type="protein sequence ID" value="OQN99525.1"/>
    <property type="molecule type" value="Genomic_DNA"/>
</dbReference>
<feature type="region of interest" description="Disordered" evidence="8">
    <location>
        <begin position="156"/>
        <end position="288"/>
    </location>
</feature>
<dbReference type="Gene3D" id="1.20.120.1080">
    <property type="match status" value="1"/>
</dbReference>
<dbReference type="Gene3D" id="3.40.50.300">
    <property type="entry name" value="P-loop containing nucleotide triphosphate hydrolases"/>
    <property type="match status" value="2"/>
</dbReference>
<accession>A0A1V8SK44</accession>
<dbReference type="CDD" id="cd18791">
    <property type="entry name" value="SF2_C_RHA"/>
    <property type="match status" value="1"/>
</dbReference>
<dbReference type="GO" id="GO:1990904">
    <property type="term" value="C:ribonucleoprotein complex"/>
    <property type="evidence" value="ECO:0007669"/>
    <property type="project" value="UniProtKB-ARBA"/>
</dbReference>
<dbReference type="PROSITE" id="PS51194">
    <property type="entry name" value="HELICASE_CTER"/>
    <property type="match status" value="1"/>
</dbReference>
<dbReference type="InParanoid" id="A0A1V8SK44"/>
<feature type="compositionally biased region" description="Acidic residues" evidence="8">
    <location>
        <begin position="211"/>
        <end position="241"/>
    </location>
</feature>
<dbReference type="FunCoup" id="A0A1V8SK44">
    <property type="interactions" value="2216"/>
</dbReference>
<keyword evidence="4" id="KW-0378">Hydrolase</keyword>
<organism evidence="11 12">
    <name type="scientific">Cryoendolithus antarcticus</name>
    <dbReference type="NCBI Taxonomy" id="1507870"/>
    <lineage>
        <taxon>Eukaryota</taxon>
        <taxon>Fungi</taxon>
        <taxon>Dikarya</taxon>
        <taxon>Ascomycota</taxon>
        <taxon>Pezizomycotina</taxon>
        <taxon>Dothideomycetes</taxon>
        <taxon>Dothideomycetidae</taxon>
        <taxon>Cladosporiales</taxon>
        <taxon>Cladosporiaceae</taxon>
        <taxon>Cryoendolithus</taxon>
    </lineage>
</organism>
<dbReference type="InterPro" id="IPR014001">
    <property type="entry name" value="Helicase_ATP-bd"/>
</dbReference>
<dbReference type="InterPro" id="IPR001650">
    <property type="entry name" value="Helicase_C-like"/>
</dbReference>
<dbReference type="GO" id="GO:0003724">
    <property type="term" value="F:RNA helicase activity"/>
    <property type="evidence" value="ECO:0007669"/>
    <property type="project" value="UniProtKB-EC"/>
</dbReference>
<dbReference type="InterPro" id="IPR027417">
    <property type="entry name" value="P-loop_NTPase"/>
</dbReference>
<dbReference type="STRING" id="1507870.A0A1V8SK44"/>
<dbReference type="GO" id="GO:0005524">
    <property type="term" value="F:ATP binding"/>
    <property type="evidence" value="ECO:0007669"/>
    <property type="project" value="UniProtKB-KW"/>
</dbReference>
<dbReference type="PANTHER" id="PTHR18934">
    <property type="entry name" value="ATP-DEPENDENT RNA HELICASE"/>
    <property type="match status" value="1"/>
</dbReference>
<comment type="catalytic activity">
    <reaction evidence="7">
        <text>ATP + H2O = ADP + phosphate + H(+)</text>
        <dbReference type="Rhea" id="RHEA:13065"/>
        <dbReference type="ChEBI" id="CHEBI:15377"/>
        <dbReference type="ChEBI" id="CHEBI:15378"/>
        <dbReference type="ChEBI" id="CHEBI:30616"/>
        <dbReference type="ChEBI" id="CHEBI:43474"/>
        <dbReference type="ChEBI" id="CHEBI:456216"/>
        <dbReference type="EC" id="3.6.4.13"/>
    </reaction>
</comment>
<evidence type="ECO:0000313" key="11">
    <source>
        <dbReference type="EMBL" id="OQN99525.1"/>
    </source>
</evidence>
<dbReference type="Pfam" id="PF13738">
    <property type="entry name" value="Pyr_redox_3"/>
    <property type="match status" value="1"/>
</dbReference>
<dbReference type="EC" id="3.6.4.13" evidence="2"/>
<gene>
    <name evidence="11" type="ORF">B0A48_14667</name>
</gene>
<dbReference type="Pfam" id="PF21010">
    <property type="entry name" value="HA2_C"/>
    <property type="match status" value="1"/>
</dbReference>
<dbReference type="FunFam" id="3.40.50.300:FF:000637">
    <property type="entry name" value="ATP-dependent RNA helicase DHX37/DHR1"/>
    <property type="match status" value="1"/>
</dbReference>
<feature type="region of interest" description="Disordered" evidence="8">
    <location>
        <begin position="1"/>
        <end position="68"/>
    </location>
</feature>
<keyword evidence="3" id="KW-0547">Nucleotide-binding</keyword>
<dbReference type="OrthoDB" id="10253254at2759"/>
<dbReference type="CDD" id="cd17982">
    <property type="entry name" value="DEXHc_DHX37"/>
    <property type="match status" value="1"/>
</dbReference>
<evidence type="ECO:0000313" key="12">
    <source>
        <dbReference type="Proteomes" id="UP000192596"/>
    </source>
</evidence>
<dbReference type="SMART" id="SM00487">
    <property type="entry name" value="DEXDc"/>
    <property type="match status" value="1"/>
</dbReference>
<feature type="compositionally biased region" description="Basic residues" evidence="8">
    <location>
        <begin position="189"/>
        <end position="200"/>
    </location>
</feature>
<keyword evidence="12" id="KW-1185">Reference proteome</keyword>
<dbReference type="InterPro" id="IPR036188">
    <property type="entry name" value="FAD/NAD-bd_sf"/>
</dbReference>
<evidence type="ECO:0000259" key="10">
    <source>
        <dbReference type="PROSITE" id="PS51194"/>
    </source>
</evidence>
<dbReference type="InterPro" id="IPR048333">
    <property type="entry name" value="HA2_WH"/>
</dbReference>
<dbReference type="InterPro" id="IPR011545">
    <property type="entry name" value="DEAD/DEAH_box_helicase_dom"/>
</dbReference>
<dbReference type="GO" id="GO:0005730">
    <property type="term" value="C:nucleolus"/>
    <property type="evidence" value="ECO:0007669"/>
    <property type="project" value="TreeGrafter"/>
</dbReference>
<dbReference type="Proteomes" id="UP000192596">
    <property type="component" value="Unassembled WGS sequence"/>
</dbReference>
<dbReference type="GO" id="GO:0003723">
    <property type="term" value="F:RNA binding"/>
    <property type="evidence" value="ECO:0007669"/>
    <property type="project" value="TreeGrafter"/>
</dbReference>
<evidence type="ECO:0000256" key="3">
    <source>
        <dbReference type="ARBA" id="ARBA00022741"/>
    </source>
</evidence>
<evidence type="ECO:0000256" key="2">
    <source>
        <dbReference type="ARBA" id="ARBA00012552"/>
    </source>
</evidence>
<dbReference type="Pfam" id="PF00270">
    <property type="entry name" value="DEAD"/>
    <property type="match status" value="1"/>
</dbReference>
<keyword evidence="6" id="KW-0067">ATP-binding</keyword>
<evidence type="ECO:0000256" key="4">
    <source>
        <dbReference type="ARBA" id="ARBA00022801"/>
    </source>
</evidence>
<dbReference type="PANTHER" id="PTHR18934:SF99">
    <property type="entry name" value="ATP-DEPENDENT RNA HELICASE DHX37-RELATED"/>
    <property type="match status" value="1"/>
</dbReference>
<dbReference type="InterPro" id="IPR007502">
    <property type="entry name" value="Helicase-assoc_dom"/>
</dbReference>
<dbReference type="GO" id="GO:0000462">
    <property type="term" value="P:maturation of SSU-rRNA from tricistronic rRNA transcript (SSU-rRNA, 5.8S rRNA, LSU-rRNA)"/>
    <property type="evidence" value="ECO:0007669"/>
    <property type="project" value="TreeGrafter"/>
</dbReference>
<dbReference type="InterPro" id="IPR002464">
    <property type="entry name" value="DNA/RNA_helicase_DEAH_CS"/>
</dbReference>
<feature type="compositionally biased region" description="Acidic residues" evidence="8">
    <location>
        <begin position="269"/>
        <end position="284"/>
    </location>
</feature>
<sequence length="1731" mass="191051">MPPKFVPRERKHRRLAKLKETSKKAPPTQSNEEVIVPVSKSEQEERRQQIRDELRAHQPDAKISGKKRKRLDHYVDTKLRKEENLEFIKKLASHQIDTSLLQSSKKLGRVNDTRREVIERALKERQAGIDVRGDQDEVLYERRGAVEAPAHIPIAVSAGISNSTTAESFGSGLKRPLDVGADGKPVLPSRKRRKREKKARSVQEPTPMSDEGSEGSEGTDEEAMDSESDQDEWNGFSDDEIGEHSTEESRENTASDSEDDSATSNSAEESTEDEDDHENSEIDDVDKPARASAFKMWAAARRNEAIGFEPSIAPTSDPAVIAAFKPRVSSPDPAQPAATTTATTARPEKAITINRVPDIQAARLELPVVQEEQKIMEAIHNNPITIICGETGSGKTTQVPQMMYEAGYGTAIGKPRATSGKSAASFSRGMIGITQPRRVAAVSVAQRVKTEMGSEFSRQVAHQVRYDSAVTSDTAMKFMTDGILLREISQDFVLSKYSAIVVDEAHERSVNTDILIGMLSRIVPLRAQLAGEQPTRYSPLKLVIMSATLRVSDFIQNDRLFKGVVPPIVEAEGRQHPVTVHFSRTTERNFVSEMVRKLERAHRKLPHGGMLVFLTGQQEIQDVAARLNQVLGGNASYSRPTTNGRDSSFGFGADDYDNAIIRKRGDTLEGDDEAGSDVEINGTDSDAEDVDFDVPPDPAFKPKKTQGLLKPHILPLYAALPTSQQMRVFQDPPEGHRLIVLATNVAETSLTIPDIRYVFDCGRSKEKVYDTSAGPGIQTFEIDWISKASAAQRTGRAGRTGPGHCYRLYSSAVFEEFFAEHAVPEVLRTPLENVVLQLKSMEIENVVNFPFPTPPDRKQLEVAETLLRNLGAIDEGNGKITPLGRQLLAFPVSPRFGKILLLAHANEVVTPAVATVAALAVGALSMPEVQAGAASVRLGPAADDESDDYDGNQQRRVEREGHTAAEILHQKYTRAQAKLSQWDNSSDAVKMLATVAVHADAMLKKNGSQICMDFYLHEKPLQEAQQLRQQLHNIIASELSAGFDHANVSDLRYEPSIPIPSEKRRKMLNQVVAAGFIDQIALRADLLPSTGSIHRAKRANQVPYRTLMPSVKEEDIDHALSQEDQDFQRSVYVHSASVLAKLSATEMPPYIVYSHMSRASPSSVKDGNDVPRTRIHPLCVVSAKQIASLAEGTPLLQYGKPIQKIEELDGGRRRCWVGIEVSATRGGIGWPLGTWRVEQVRGRMGDWVVEKVLQRYDHVGGVWYFDERSAKDAAYPSTKPSVGDSSEYEASLSSRQDRRRDSPVEGGDLDYEKASIAFAPPGPCYDGLRNNVSTHEMEMSTHLFKASTEEFVSQRELADYLQDAANANNTHTAIKLDTRVEDVQKIDGKWRVETTTLTKMDSGPQYTPRTYQFDAVVAANGNYHAMNIPDIPGLKEWKQTYPDRVMHSKLYRRPQKYRDQNVLVVGASVSSTDIVRELGSIAKAAYQSSRGGAYDLPTTLLPDNCARVSGVKSFDLLSPASSSTSSTCIPGSVTLTDGTVLKGIDSVILATGYHVSFPFLRSLHADHLSSSTADHRVLVTDGQQTHNLHKDIFYIPDPTLSFIGVPYHTATWTFFEFQAMALAQVLAGKAALPSEAGMREEYERRLTTKGAGRGFHSLKGSGQEIASVNDLVEWVNGGKEQVREGDYVMKGHSEKWLASYARRQERFKLLFGPSRDNAVDERVLAGMIGCV</sequence>
<dbReference type="SUPFAM" id="SSF52540">
    <property type="entry name" value="P-loop containing nucleoside triphosphate hydrolases"/>
    <property type="match status" value="1"/>
</dbReference>
<dbReference type="PROSITE" id="PS51192">
    <property type="entry name" value="HELICASE_ATP_BIND_1"/>
    <property type="match status" value="1"/>
</dbReference>
<evidence type="ECO:0000256" key="7">
    <source>
        <dbReference type="ARBA" id="ARBA00047984"/>
    </source>
</evidence>
<dbReference type="Gene3D" id="3.50.50.60">
    <property type="entry name" value="FAD/NAD(P)-binding domain"/>
    <property type="match status" value="2"/>
</dbReference>
<feature type="compositionally biased region" description="Basic and acidic residues" evidence="8">
    <location>
        <begin position="41"/>
        <end position="60"/>
    </location>
</feature>
<dbReference type="GO" id="GO:0016787">
    <property type="term" value="F:hydrolase activity"/>
    <property type="evidence" value="ECO:0007669"/>
    <property type="project" value="UniProtKB-KW"/>
</dbReference>
<dbReference type="Pfam" id="PF04408">
    <property type="entry name" value="WHD_HA2"/>
    <property type="match status" value="1"/>
</dbReference>
<evidence type="ECO:0000256" key="8">
    <source>
        <dbReference type="SAM" id="MobiDB-lite"/>
    </source>
</evidence>
<feature type="compositionally biased region" description="Basic and acidic residues" evidence="8">
    <location>
        <begin position="242"/>
        <end position="253"/>
    </location>
</feature>
<comment type="caution">
    <text evidence="11">The sequence shown here is derived from an EMBL/GenBank/DDBJ whole genome shotgun (WGS) entry which is preliminary data.</text>
</comment>
<dbReference type="PROSITE" id="PS00690">
    <property type="entry name" value="DEAH_ATP_HELICASE"/>
    <property type="match status" value="1"/>
</dbReference>
<protein>
    <recommendedName>
        <fullName evidence="2">RNA helicase</fullName>
        <ecNumber evidence="2">3.6.4.13</ecNumber>
    </recommendedName>
</protein>
<feature type="domain" description="Helicase C-terminal" evidence="10">
    <location>
        <begin position="597"/>
        <end position="842"/>
    </location>
</feature>
<evidence type="ECO:0000256" key="6">
    <source>
        <dbReference type="ARBA" id="ARBA00022840"/>
    </source>
</evidence>
<feature type="region of interest" description="Disordered" evidence="8">
    <location>
        <begin position="1274"/>
        <end position="1311"/>
    </location>
</feature>
<evidence type="ECO:0000259" key="9">
    <source>
        <dbReference type="PROSITE" id="PS51192"/>
    </source>
</evidence>
<dbReference type="SUPFAM" id="SSF51905">
    <property type="entry name" value="FAD/NAD(P)-binding domain"/>
    <property type="match status" value="2"/>
</dbReference>
<name>A0A1V8SK44_9PEZI</name>
<evidence type="ECO:0000256" key="5">
    <source>
        <dbReference type="ARBA" id="ARBA00022806"/>
    </source>
</evidence>
<comment type="similarity">
    <text evidence="1">Belongs to the DEAD box helicase family. DEAH subfamily.</text>
</comment>
<feature type="domain" description="Helicase ATP-binding" evidence="9">
    <location>
        <begin position="376"/>
        <end position="567"/>
    </location>
</feature>
<feature type="region of interest" description="Disordered" evidence="8">
    <location>
        <begin position="665"/>
        <end position="691"/>
    </location>
</feature>
<dbReference type="Pfam" id="PF00271">
    <property type="entry name" value="Helicase_C"/>
    <property type="match status" value="1"/>
</dbReference>
<keyword evidence="5" id="KW-0347">Helicase</keyword>
<feature type="compositionally biased region" description="Polar residues" evidence="8">
    <location>
        <begin position="159"/>
        <end position="168"/>
    </location>
</feature>
<proteinExistence type="inferred from homology"/>